<dbReference type="Gene3D" id="2.30.42.10">
    <property type="match status" value="1"/>
</dbReference>
<dbReference type="SMART" id="SM00228">
    <property type="entry name" value="PDZ"/>
    <property type="match status" value="1"/>
</dbReference>
<feature type="region of interest" description="Disordered" evidence="3">
    <location>
        <begin position="1109"/>
        <end position="1188"/>
    </location>
</feature>
<feature type="compositionally biased region" description="Basic and acidic residues" evidence="3">
    <location>
        <begin position="456"/>
        <end position="465"/>
    </location>
</feature>
<comment type="subcellular location">
    <subcellularLocation>
        <location evidence="1">Nucleus</location>
    </subcellularLocation>
</comment>
<name>A0A8D2Q7Y1_VARKO</name>
<dbReference type="Pfam" id="PF00595">
    <property type="entry name" value="PDZ"/>
    <property type="match status" value="1"/>
</dbReference>
<proteinExistence type="predicted"/>
<feature type="region of interest" description="Disordered" evidence="3">
    <location>
        <begin position="697"/>
        <end position="724"/>
    </location>
</feature>
<evidence type="ECO:0000313" key="6">
    <source>
        <dbReference type="Proteomes" id="UP000694545"/>
    </source>
</evidence>
<dbReference type="InterPro" id="IPR052082">
    <property type="entry name" value="Myelin_sheath_structural"/>
</dbReference>
<dbReference type="SUPFAM" id="SSF50156">
    <property type="entry name" value="PDZ domain-like"/>
    <property type="match status" value="1"/>
</dbReference>
<dbReference type="CDD" id="cd00136">
    <property type="entry name" value="PDZ_canonical"/>
    <property type="match status" value="1"/>
</dbReference>
<reference evidence="5" key="1">
    <citation type="submission" date="2025-08" db="UniProtKB">
        <authorList>
            <consortium name="Ensembl"/>
        </authorList>
    </citation>
    <scope>IDENTIFICATION</scope>
</reference>
<accession>A0A8D2Q7Y1</accession>
<dbReference type="PANTHER" id="PTHR23348">
    <property type="entry name" value="PERIAXIN/AHNAK"/>
    <property type="match status" value="1"/>
</dbReference>
<feature type="domain" description="PDZ" evidence="4">
    <location>
        <begin position="17"/>
        <end position="84"/>
    </location>
</feature>
<evidence type="ECO:0000256" key="2">
    <source>
        <dbReference type="ARBA" id="ARBA00023242"/>
    </source>
</evidence>
<keyword evidence="6" id="KW-1185">Reference proteome</keyword>
<dbReference type="Proteomes" id="UP000694545">
    <property type="component" value="Unplaced"/>
</dbReference>
<sequence length="1320" mass="137078">CGAEAGSAEEGGEPLLEVIVETEAEAGVRGMSVAGGGKEGLFVKDVLKGSPAARVLSLQEGDQLLSARVYFDNIKYEDALQILKCAEPYKISFCLKRTVPSAGIAHKPGTPGFEIRGPRAKVAKLNIQSLTSLKKKKKKVVPKGLAKGLQEAEMHGRAEDPAAGKLEVVPVDVEFSLPKFSKLRKAKSAGEVAAAEPSPDISPRLSSLETRRRRLKFPRLKVKEVVAATTGARVEGPGSRLEAKAAKGEAGGPVEAGFQPPQVELDLPLPKTEPRGESPKASAKGEVSAVHLPKLEGPAGVTMPALDVGAPSVDLEIPLPKARVEMEVPEVSVTIPSVSLPVLGPRAPEEGESKLPQVALSVGKLESPKTKAKGPKEVGGEGRARFPVVKVPSLDISVPKVSDMHLPGTAGEPLAPARKEKTGEAAEVPGFKFQMPQISLPKLDLPAKAAASPPQDRGKFPKPEGDSAVQVSIPKVDLSLPSLKLPDVPLPKAPLPKPALDVSVEKPRVEVAAPSARLSFPSATVPVLEVDWPQVGIELDLPKAERESAVPADQGAKWQVPALDAVSKGLAVEISVPTCQVDQPELEPSARGTLGGPGVSGVVAMIPKVDLAFGKELAVAEGEPGREASLGLRGKVLPAAALELKGPEVGAGIKLPSVEIPAVQLPAVTVESAQPLEPDSKRKLAKFALPKFSISGPKVRKASPEASTPEAEGPEAADRGSKMKMPKFGISFPKSKWGAEVEGPQLELSIEGKTAKPALGAAPEALLGVDSSETRMKLPAVDVEMPRVAVDIGLPGGQAEWSGEEPAGPSPGVGVDLPDIKLKVPKFSLPKFGGKDKEGDLELEGRVDSKARVSKFKMPSFGITRREAEVGGDAKAKKAAGSPKEKPRGAFVKMPGLKLSSPKAESEKGPLHIQAPELEVKIPQVELPKISVKGASAGEVLMGAESPSLRAKLPSLEITVPCPRAGGEKPGVDVSEADIRGYEGDLKIPKVPSIEVSAPKVELDIGLPRASAEELVLSLGREGEAEGEGGAEASLLGAKIRVPKVDLSLPKTRLSDVELPLTEGEAAAEGPEGRFKMPSVELTKFSAPKVKAPDLSLEGSKVPKVTVSGPAIKLPTFGGSGSDGEGETESELPRVPQLELKAPKLRGNSEMRSPESGAKDASRTRVPSLPLGLALGKPGLEGGEPSAKLKVPRLGFSKAEGAAQLGGEGAKAALQNGGQDGKGKLGKLRLPQVELSSPISFSGFKKRNGEAAPKAFSFPKLALSPKSHAGLEAATEPLEQEGGVKVALPRVGFSGDRSSEEPILEAAAAAAAGGVEARAE</sequence>
<feature type="compositionally biased region" description="Basic and acidic residues" evidence="3">
    <location>
        <begin position="1147"/>
        <end position="1163"/>
    </location>
</feature>
<feature type="region of interest" description="Disordered" evidence="3">
    <location>
        <begin position="447"/>
        <end position="468"/>
    </location>
</feature>
<feature type="region of interest" description="Disordered" evidence="3">
    <location>
        <begin position="234"/>
        <end position="286"/>
    </location>
</feature>
<dbReference type="GO" id="GO:0043484">
    <property type="term" value="P:regulation of RNA splicing"/>
    <property type="evidence" value="ECO:0007669"/>
    <property type="project" value="TreeGrafter"/>
</dbReference>
<dbReference type="InterPro" id="IPR001478">
    <property type="entry name" value="PDZ"/>
</dbReference>
<evidence type="ECO:0000256" key="1">
    <source>
        <dbReference type="ARBA" id="ARBA00004123"/>
    </source>
</evidence>
<keyword evidence="2" id="KW-0539">Nucleus</keyword>
<dbReference type="PROSITE" id="PS50106">
    <property type="entry name" value="PDZ"/>
    <property type="match status" value="1"/>
</dbReference>
<dbReference type="GO" id="GO:0005634">
    <property type="term" value="C:nucleus"/>
    <property type="evidence" value="ECO:0007669"/>
    <property type="project" value="UniProtKB-SubCell"/>
</dbReference>
<dbReference type="GO" id="GO:0032287">
    <property type="term" value="P:peripheral nervous system myelin maintenance"/>
    <property type="evidence" value="ECO:0007669"/>
    <property type="project" value="TreeGrafter"/>
</dbReference>
<evidence type="ECO:0000259" key="4">
    <source>
        <dbReference type="PROSITE" id="PS50106"/>
    </source>
</evidence>
<dbReference type="PANTHER" id="PTHR23348:SF42">
    <property type="entry name" value="PERIAXIN"/>
    <property type="match status" value="1"/>
</dbReference>
<dbReference type="GO" id="GO:0005737">
    <property type="term" value="C:cytoplasm"/>
    <property type="evidence" value="ECO:0007669"/>
    <property type="project" value="TreeGrafter"/>
</dbReference>
<feature type="region of interest" description="Disordered" evidence="3">
    <location>
        <begin position="868"/>
        <end position="912"/>
    </location>
</feature>
<feature type="compositionally biased region" description="Low complexity" evidence="3">
    <location>
        <begin position="1167"/>
        <end position="1186"/>
    </location>
</feature>
<evidence type="ECO:0000313" key="5">
    <source>
        <dbReference type="Ensembl" id="ENSVKKP00000025407.1"/>
    </source>
</evidence>
<dbReference type="OMA" id="EMKLPRM"/>
<organism evidence="5 6">
    <name type="scientific">Varanus komodoensis</name>
    <name type="common">Komodo dragon</name>
    <dbReference type="NCBI Taxonomy" id="61221"/>
    <lineage>
        <taxon>Eukaryota</taxon>
        <taxon>Metazoa</taxon>
        <taxon>Chordata</taxon>
        <taxon>Craniata</taxon>
        <taxon>Vertebrata</taxon>
        <taxon>Euteleostomi</taxon>
        <taxon>Lepidosauria</taxon>
        <taxon>Squamata</taxon>
        <taxon>Bifurcata</taxon>
        <taxon>Unidentata</taxon>
        <taxon>Episquamata</taxon>
        <taxon>Toxicofera</taxon>
        <taxon>Anguimorpha</taxon>
        <taxon>Paleoanguimorpha</taxon>
        <taxon>Varanoidea</taxon>
        <taxon>Varanidae</taxon>
        <taxon>Varanus</taxon>
    </lineage>
</organism>
<protein>
    <submittedName>
        <fullName evidence="5">Periaxin</fullName>
    </submittedName>
</protein>
<dbReference type="InterPro" id="IPR036034">
    <property type="entry name" value="PDZ_sf"/>
</dbReference>
<reference evidence="5" key="2">
    <citation type="submission" date="2025-09" db="UniProtKB">
        <authorList>
            <consortium name="Ensembl"/>
        </authorList>
    </citation>
    <scope>IDENTIFICATION</scope>
</reference>
<evidence type="ECO:0000256" key="3">
    <source>
        <dbReference type="SAM" id="MobiDB-lite"/>
    </source>
</evidence>
<dbReference type="Ensembl" id="ENSVKKT00000026021.1">
    <property type="protein sequence ID" value="ENSVKKP00000025407.1"/>
    <property type="gene ID" value="ENSVKKG00000016681.1"/>
</dbReference>
<feature type="region of interest" description="Disordered" evidence="3">
    <location>
        <begin position="794"/>
        <end position="816"/>
    </location>
</feature>